<keyword evidence="3" id="KW-1185">Reference proteome</keyword>
<dbReference type="Pfam" id="PF00629">
    <property type="entry name" value="MAM"/>
    <property type="match status" value="18"/>
</dbReference>
<feature type="domain" description="MAM" evidence="2">
    <location>
        <begin position="1313"/>
        <end position="1469"/>
    </location>
</feature>
<dbReference type="Proteomes" id="UP000694888">
    <property type="component" value="Unplaced"/>
</dbReference>
<feature type="region of interest" description="Disordered" evidence="1">
    <location>
        <begin position="290"/>
        <end position="322"/>
    </location>
</feature>
<dbReference type="SUPFAM" id="SSF49899">
    <property type="entry name" value="Concanavalin A-like lectins/glucanases"/>
    <property type="match status" value="19"/>
</dbReference>
<dbReference type="PROSITE" id="PS00740">
    <property type="entry name" value="MAM_1"/>
    <property type="match status" value="3"/>
</dbReference>
<protein>
    <submittedName>
        <fullName evidence="4">MAM and LDL-receptor class A domain-containing protein 1</fullName>
    </submittedName>
</protein>
<dbReference type="GeneID" id="101845641"/>
<feature type="domain" description="MAM" evidence="2">
    <location>
        <begin position="2689"/>
        <end position="2741"/>
    </location>
</feature>
<dbReference type="InterPro" id="IPR051560">
    <property type="entry name" value="MAM_domain-containing"/>
</dbReference>
<dbReference type="InterPro" id="IPR013320">
    <property type="entry name" value="ConA-like_dom_sf"/>
</dbReference>
<organism evidence="3 4">
    <name type="scientific">Aplysia californica</name>
    <name type="common">California sea hare</name>
    <dbReference type="NCBI Taxonomy" id="6500"/>
    <lineage>
        <taxon>Eukaryota</taxon>
        <taxon>Metazoa</taxon>
        <taxon>Spiralia</taxon>
        <taxon>Lophotrochozoa</taxon>
        <taxon>Mollusca</taxon>
        <taxon>Gastropoda</taxon>
        <taxon>Heterobranchia</taxon>
        <taxon>Euthyneura</taxon>
        <taxon>Tectipleura</taxon>
        <taxon>Aplysiida</taxon>
        <taxon>Aplysioidea</taxon>
        <taxon>Aplysiidae</taxon>
        <taxon>Aplysia</taxon>
    </lineage>
</organism>
<dbReference type="PRINTS" id="PR00020">
    <property type="entry name" value="MAMDOMAIN"/>
</dbReference>
<feature type="domain" description="MAM" evidence="2">
    <location>
        <begin position="117"/>
        <end position="281"/>
    </location>
</feature>
<feature type="domain" description="MAM" evidence="2">
    <location>
        <begin position="957"/>
        <end position="1123"/>
    </location>
</feature>
<dbReference type="PANTHER" id="PTHR23282">
    <property type="entry name" value="APICAL ENDOSOMAL GLYCOPROTEIN PRECURSOR"/>
    <property type="match status" value="1"/>
</dbReference>
<feature type="domain" description="MAM" evidence="2">
    <location>
        <begin position="3022"/>
        <end position="3189"/>
    </location>
</feature>
<feature type="region of interest" description="Disordered" evidence="1">
    <location>
        <begin position="2817"/>
        <end position="2849"/>
    </location>
</feature>
<dbReference type="RefSeq" id="XP_035827615.1">
    <property type="nucleotide sequence ID" value="XM_035971722.1"/>
</dbReference>
<feature type="domain" description="MAM" evidence="2">
    <location>
        <begin position="844"/>
        <end position="946"/>
    </location>
</feature>
<dbReference type="SMART" id="SM00137">
    <property type="entry name" value="MAM"/>
    <property type="match status" value="17"/>
</dbReference>
<feature type="domain" description="MAM" evidence="2">
    <location>
        <begin position="646"/>
        <end position="810"/>
    </location>
</feature>
<name>A0ABM1VYX2_APLCA</name>
<dbReference type="Gene3D" id="2.60.120.200">
    <property type="match status" value="18"/>
</dbReference>
<feature type="domain" description="MAM" evidence="2">
    <location>
        <begin position="2172"/>
        <end position="2335"/>
    </location>
</feature>
<dbReference type="PROSITE" id="PS50060">
    <property type="entry name" value="MAM_2"/>
    <property type="match status" value="19"/>
</dbReference>
<feature type="domain" description="MAM" evidence="2">
    <location>
        <begin position="1"/>
        <end position="115"/>
    </location>
</feature>
<evidence type="ECO:0000259" key="2">
    <source>
        <dbReference type="PROSITE" id="PS50060"/>
    </source>
</evidence>
<reference evidence="4" key="1">
    <citation type="submission" date="2025-08" db="UniProtKB">
        <authorList>
            <consortium name="RefSeq"/>
        </authorList>
    </citation>
    <scope>IDENTIFICATION</scope>
</reference>
<feature type="domain" description="MAM" evidence="2">
    <location>
        <begin position="321"/>
        <end position="481"/>
    </location>
</feature>
<dbReference type="InterPro" id="IPR000998">
    <property type="entry name" value="MAM_dom"/>
</dbReference>
<dbReference type="PANTHER" id="PTHR23282:SF142">
    <property type="entry name" value="MAM DOMAIN-CONTAINING PROTEIN"/>
    <property type="match status" value="1"/>
</dbReference>
<accession>A0ABM1VYX2</accession>
<evidence type="ECO:0000256" key="1">
    <source>
        <dbReference type="SAM" id="MobiDB-lite"/>
    </source>
</evidence>
<feature type="domain" description="MAM" evidence="2">
    <location>
        <begin position="1125"/>
        <end position="1286"/>
    </location>
</feature>
<feature type="compositionally biased region" description="Polar residues" evidence="1">
    <location>
        <begin position="1334"/>
        <end position="1347"/>
    </location>
</feature>
<dbReference type="CDD" id="cd06263">
    <property type="entry name" value="MAM"/>
    <property type="match status" value="16"/>
</dbReference>
<sequence>MYAEASSPRVSGDKARLESSTIPANPSKSVCLNFWYNMHGNGIGSLNVYVKKGGVMGTAAWTRHDHQGADWKEASVSIPSSNAPFTIVFEAVRGSSAYGDIAIDDVLVSDTSCAHPGNCNFDTGYCSWTNDVVHDQFDWQRTSRTTGSYNTGPVNDHTLKNSSGQYVFIDASSPRVQGDTARFVSQDLNSTLPSCLHFWYNMHGNTIGTLNVWVSQYSDGSLLPIWSLQGQQGTDWLPASAKIPPQTDSYQVIFEGKRGSNWDGDIALDDITFDGAASCDVSPTKARPTFGAVTLPPNLVNSSPTSSTTGKPSSTPSGQSVSCDFESNTCGWSQNQNDDFDWRRNTYGTSSTSTGPTRDHTTGFGYYMYIETSSYNYGDKAVLTSAQISRPTGSTKCFSMWYSMYGASVNELKVSTVSSGSRNTIWVKHGNQGPGWKKITYDLDNSAPTQFTLEISATQGTSFTGDIAIDDIQLSDGDCAGVGVTSLSCTFEIPCAYQNQQGDSMDWQIHSGSATVSSGPSTDHTAGTNSGQYLYIDTSGKSQGNNALYASPVNPKASGDFCIEFYYFLRGNNTGTLNVKKQGTGSAYDIWSRSSDQGTGWNKVQISQALTNTSKIIFEGVVGSRGQGVIAVDDISVTNSRCQRPPACNFEMKTICSWSNLNSDNFDWTVNQGPTSSTGTGPSVDHTKGTVNGSYIYTEASNQGSGDKAYLLSTTLPATGVSTYCFKFWFSMKGTSIGSLQVNYVVGGKLPGRTLWKLGQNLPSTDWNVGFIPITSSDEFKLLFIGTMGGSYQSDIAIDDINYYRSTCSLLPPSADPNGGSTTPVSTPAPTAPISTFTSSATSFDCDFETSKCAWQNYPASTTDGWLWGQTAGAVKSTIPVARTDHTKNSGAGHYIYYSFKSAANNKQLISPVMNLKGALCLRFWYMTSYNFRDLNVYVKQSTSSGSTITLKNGTSFTCDFEQTSICSFTQDTSDDTDWTRMLGSTSSVNTGPSSDHTYGTSSGYYMYLETSSGASGTTARLDSPSFVPVHQDLCVSFYYHMFGGSMGLLNVRLATAGQSGLGPILWSMTGNLGNQWNKGELTLHSSLLQKNVKIVFEAIKGSSYTSDIGLDDVNVKMGACITPATCNFERDLCSWINVPSADFDWQKLSGATGSYSTGPTTDHTTQTVSGHYLYLEASAPRRRGERVILSSERLPATNGSCFTFWYHMAGSGIGDLSIVLSASPSQNTTLWKLSGAQNNAWLSGQVGVRSPYSSFFIYVQGVRGGNAYGDIAIDDLGYSNAPCGINPTSAQPSSTPVTFRPASPTPPATGTVDCNFDVGFCSWSQDTQGDNFQWQRQAQRAHTRQSGPDKDHSGSGYFAYISTSAPQKNHESAKLVSPSIPAGDKCLTFWYYMWGDDVSTLKISRLAHSYTYLLWAKNGTQGNQWFRADLNIHARYRLQLVIEADVGSGPEGDIAIDDITISDGACGQSPLGVSGPTCDFEQGICGYSQDQTDDFDWIRGIDGSFNPNGGTSVDHTYMSFAGHYMYIRANIHTQGQKARLIDNSVDTGTAGLCVEFWYRMVGSGMGTLKLSQKKGTAAPTVLLALTGNQGSDWQRSSAAISGNQGTVQMIFEATRGSSFSGNIAIDDILVRNGTCTTSTGTCDFEKDRCSWIEDKSDDVDWVMGNGGTFSFETRPTNDHTFGNRSGTYLFTETSSTTRGDVARLKSALFPSGGAGCFHMFYNMYGAGIGTLRVAVATYNTGIDSAPETGRQVVWELSGNKGQGWKEGVVPIPAQTQNYRIVIEGVAGSSFQGDIGIDDLKYVPGGSPCVLTPSTAAYAAPTTTAPVTVPANIPANFNCDFESGLCGWTNTVSATTWQRHSGSTLSLQTGPSGDHTKGTGHYIYLETSSGRNGDQAVLSSPTGFNGNATQCLSFWYHMYGLTVNSLIVRLKGSSTTMDLWRENGTHGDHWIQAQVDIGGSSTGFANQVQFVAVHGSSYTGDIAVDDIKLVAGLCTSSAGSKSPINCDFEDSSLCGYIQDPNDDGDWRRNTMSTGSTGTGPTSDHTYGTSLGHYMYLEASNTFSNRLFKLWSPPFTYTDGQCVSFFYNMYGSTMGELSIYLGQLNTTGLYRTTRRLWALQGNQGQLWKQEYVPLPPSPSGQVNLVIVGKTGISYQSDMAFDDISLVSNCPSPGECSFEAGKCGWTSPFLNLADFVLAKASSRMFPNSSPPTVDHTTGTANGSYVILANDRFVDRGSGLRVQFSSEELTATSSSGICFHFWFASHQAVSPLSLNINVNGSVSTVWKIGRHETTTFQDAQAFVYSSSPYKLVFEANLLSQVGYFALDDFTITQGYCAASPSEAAVTGGPTAPVPTSSVTQGSVVKSNVDCDFESGGLCQWSQETNDDFDWTFTQGATGSADTGPTTDHTLKSNSGHYIFIEASYPQQPNDTAVIKSPKVTSHNARCLLFWYHMYGIKINTLNVYVMPSGQTRSLKWTRTGPQGSDWLEASVDITMARDYYILFEGIRGTDYQGDIGLDDIRLLPGSCTTDQTADRCNFETGLCDYQPSSYIWRRMTGSTPTVGTGPKTDHTYGTSAGHYMYTEASSPGHVNGGNYNLTGKSRPATAGQCVSYWYHMFGQDIGTLRVIATNGHPWLLSTHTDNKDQWLRNEVTVVSSTSWQLVFHVHIGNGIGSDIAIDDIVISEGACGKIEGSCDFEKDLCVWHNGLGRTWQRLASHDINTYNAPPTDHTITTNMVSVLVFVFLFPDYLDVYVGDDTLKTQVLLWSMPVSGRQSEWTLAQVPIPTQKNFYTITIVGIVGNSVYNALSLDDFVGRRTASTTCSRMPSNAVPGSRSTPTTPATPAGSTPPASKSQWDCNFESGLCNWTQLHSDDFDWTRAQGPQGTNLTGPTKDHSRGNNFGWYLYIASRYTSNPSAAPVKALLQSPALAASTTYCVQFYYMMFGPHVGSLNLYIPSSGSSPSSSNKYATVSGNQGNMWHKLTVTASSSSLQRNIIIEGVRGPSYLGDIAIDDISVTTGSCPRPSGPDCSFDLGPCGWTQSTADDFDWIEHSGTTSSYGTGPSNDHTLGTRYGKYYHMEASSPHLKDQYTYFVSPKLTTTSSQCFGFWYHMSGKDMGSLVVGIMKDSDMSSISPPFQPLWFRAGHQSSEWLRGEVTLDYPGEAYHVVFKGTVGTGYAGDIEVDDVSFRNTACEINGKSNFLLPSITLFQTN</sequence>
<proteinExistence type="predicted"/>
<evidence type="ECO:0000313" key="4">
    <source>
        <dbReference type="RefSeq" id="XP_035827615.1"/>
    </source>
</evidence>
<feature type="domain" description="MAM" evidence="2">
    <location>
        <begin position="2365"/>
        <end position="2526"/>
    </location>
</feature>
<feature type="domain" description="MAM" evidence="2">
    <location>
        <begin position="2851"/>
        <end position="3018"/>
    </location>
</feature>
<feature type="region of interest" description="Disordered" evidence="1">
    <location>
        <begin position="1334"/>
        <end position="1353"/>
    </location>
</feature>
<gene>
    <name evidence="4" type="primary">LOC101845641</name>
</gene>
<feature type="domain" description="MAM" evidence="2">
    <location>
        <begin position="2004"/>
        <end position="2170"/>
    </location>
</feature>
<feature type="domain" description="MAM" evidence="2">
    <location>
        <begin position="487"/>
        <end position="644"/>
    </location>
</feature>
<feature type="domain" description="MAM" evidence="2">
    <location>
        <begin position="1477"/>
        <end position="1638"/>
    </location>
</feature>
<evidence type="ECO:0000313" key="3">
    <source>
        <dbReference type="Proteomes" id="UP000694888"/>
    </source>
</evidence>
<feature type="domain" description="MAM" evidence="2">
    <location>
        <begin position="1837"/>
        <end position="1996"/>
    </location>
</feature>
<feature type="domain" description="MAM" evidence="2">
    <location>
        <begin position="1641"/>
        <end position="1811"/>
    </location>
</feature>
<feature type="domain" description="MAM" evidence="2">
    <location>
        <begin position="2531"/>
        <end position="2686"/>
    </location>
</feature>
<feature type="compositionally biased region" description="Low complexity" evidence="1">
    <location>
        <begin position="2827"/>
        <end position="2849"/>
    </location>
</feature>
<feature type="compositionally biased region" description="Low complexity" evidence="1">
    <location>
        <begin position="302"/>
        <end position="320"/>
    </location>
</feature>
<feature type="region of interest" description="Disordered" evidence="1">
    <location>
        <begin position="1"/>
        <end position="21"/>
    </location>
</feature>